<gene>
    <name evidence="1" type="ORF">GB2207_11498</name>
</gene>
<dbReference type="EMBL" id="AAPI01000003">
    <property type="protein sequence ID" value="EAS47239.1"/>
    <property type="molecule type" value="Genomic_DNA"/>
</dbReference>
<organism evidence="1 2">
    <name type="scientific">gamma proteobacterium HTCC2207</name>
    <dbReference type="NCBI Taxonomy" id="314287"/>
    <lineage>
        <taxon>Bacteria</taxon>
        <taxon>Pseudomonadati</taxon>
        <taxon>Pseudomonadota</taxon>
        <taxon>Gammaproteobacteria</taxon>
        <taxon>Cellvibrionales</taxon>
        <taxon>Porticoccaceae</taxon>
        <taxon>SAR92 clade</taxon>
    </lineage>
</organism>
<protein>
    <submittedName>
        <fullName evidence="1">Uncharacterized protein</fullName>
    </submittedName>
</protein>
<accession>Q1YSG7</accession>
<proteinExistence type="predicted"/>
<evidence type="ECO:0000313" key="2">
    <source>
        <dbReference type="Proteomes" id="UP000005555"/>
    </source>
</evidence>
<dbReference type="Proteomes" id="UP000005555">
    <property type="component" value="Unassembled WGS sequence"/>
</dbReference>
<dbReference type="STRING" id="314287.GB2207_11498"/>
<reference evidence="1 2" key="1">
    <citation type="submission" date="2006-03" db="EMBL/GenBank/DDBJ databases">
        <authorList>
            <person name="Giovannoni S.J."/>
            <person name="Cho J.-C."/>
            <person name="Ferriera S."/>
            <person name="Johnson J."/>
            <person name="Kravitz S."/>
            <person name="Halpern A."/>
            <person name="Remington K."/>
            <person name="Beeson K."/>
            <person name="Tran B."/>
            <person name="Rogers Y.-H."/>
            <person name="Friedman R."/>
            <person name="Venter J.C."/>
        </authorList>
    </citation>
    <scope>NUCLEOTIDE SEQUENCE [LARGE SCALE GENOMIC DNA]</scope>
    <source>
        <strain evidence="1 2">HTCC2207</strain>
    </source>
</reference>
<evidence type="ECO:0000313" key="1">
    <source>
        <dbReference type="EMBL" id="EAS47239.1"/>
    </source>
</evidence>
<dbReference type="InterPro" id="IPR021276">
    <property type="entry name" value="DUF2855"/>
</dbReference>
<sequence length="98" mass="10916">MAQLTELWTNRKEFRKTQIVDNSLPTVGNDEVLVAIDKFGLTANNVSYALFGDAIGHWNYYPTPAARWTDYPVPSLLFPLRQGILPNAIQNGAPVPLC</sequence>
<dbReference type="Pfam" id="PF11017">
    <property type="entry name" value="DUF2855"/>
    <property type="match status" value="1"/>
</dbReference>
<dbReference type="AlphaFoldDB" id="Q1YSG7"/>
<name>Q1YSG7_9GAMM</name>
<dbReference type="HOGENOM" id="CLU_2329704_0_0_6"/>
<comment type="caution">
    <text evidence="1">The sequence shown here is derived from an EMBL/GenBank/DDBJ whole genome shotgun (WGS) entry which is preliminary data.</text>
</comment>
<keyword evidence="2" id="KW-1185">Reference proteome</keyword>